<feature type="chain" id="PRO_5020363348" evidence="1">
    <location>
        <begin position="23"/>
        <end position="151"/>
    </location>
</feature>
<protein>
    <submittedName>
        <fullName evidence="2">Uncharacterized protein</fullName>
    </submittedName>
</protein>
<dbReference type="RefSeq" id="WP_137100149.1">
    <property type="nucleotide sequence ID" value="NZ_CP039865.1"/>
</dbReference>
<organism evidence="2 3">
    <name type="scientific">Phreatobacter aquaticus</name>
    <dbReference type="NCBI Taxonomy" id="2570229"/>
    <lineage>
        <taxon>Bacteria</taxon>
        <taxon>Pseudomonadati</taxon>
        <taxon>Pseudomonadota</taxon>
        <taxon>Alphaproteobacteria</taxon>
        <taxon>Hyphomicrobiales</taxon>
        <taxon>Phreatobacteraceae</taxon>
        <taxon>Phreatobacter</taxon>
    </lineage>
</organism>
<dbReference type="OrthoDB" id="9808963at2"/>
<reference evidence="2 3" key="1">
    <citation type="submission" date="2019-04" db="EMBL/GenBank/DDBJ databases">
        <title>Phreatobacter aquaticus sp. nov.</title>
        <authorList>
            <person name="Choi A."/>
            <person name="Baek K."/>
        </authorList>
    </citation>
    <scope>NUCLEOTIDE SEQUENCE [LARGE SCALE GENOMIC DNA]</scope>
    <source>
        <strain evidence="2 3">NMCR1094</strain>
    </source>
</reference>
<name>A0A4D7QHL3_9HYPH</name>
<accession>A0A4D7QHL3</accession>
<evidence type="ECO:0000313" key="3">
    <source>
        <dbReference type="Proteomes" id="UP000298588"/>
    </source>
</evidence>
<dbReference type="Proteomes" id="UP000298588">
    <property type="component" value="Chromosome"/>
</dbReference>
<dbReference type="AlphaFoldDB" id="A0A4D7QHL3"/>
<feature type="signal peptide" evidence="1">
    <location>
        <begin position="1"/>
        <end position="22"/>
    </location>
</feature>
<dbReference type="PROSITE" id="PS51257">
    <property type="entry name" value="PROKAR_LIPOPROTEIN"/>
    <property type="match status" value="1"/>
</dbReference>
<evidence type="ECO:0000313" key="2">
    <source>
        <dbReference type="EMBL" id="QCK86818.1"/>
    </source>
</evidence>
<keyword evidence="1" id="KW-0732">Signal</keyword>
<evidence type="ECO:0000256" key="1">
    <source>
        <dbReference type="SAM" id="SignalP"/>
    </source>
</evidence>
<keyword evidence="3" id="KW-1185">Reference proteome</keyword>
<proteinExistence type="predicted"/>
<dbReference type="EMBL" id="CP039865">
    <property type="protein sequence ID" value="QCK86818.1"/>
    <property type="molecule type" value="Genomic_DNA"/>
</dbReference>
<gene>
    <name evidence="2" type="ORF">E8L99_14180</name>
</gene>
<dbReference type="KEGG" id="paqt:E8L99_14180"/>
<sequence>MTPRLLAPALFACLSLASPALASGGVSCTADDRGAKFSIGSPVGRSTGGALYQFAGEIEVRGPAVAADFRKITLAASHLTQSWFDARDLKMHVHFEREGEPHGTVDLTVEVRGRAEAPTWRGRYTLSIGEVVDGEFRTRRVTGGVACSVEG</sequence>